<dbReference type="SUPFAM" id="SSF74653">
    <property type="entry name" value="TolA/TonB C-terminal domain"/>
    <property type="match status" value="1"/>
</dbReference>
<reference evidence="1" key="2">
    <citation type="submission" date="2021-04" db="EMBL/GenBank/DDBJ databases">
        <authorList>
            <person name="Gilroy R."/>
        </authorList>
    </citation>
    <scope>NUCLEOTIDE SEQUENCE</scope>
    <source>
        <strain evidence="1">CHK169-11906</strain>
    </source>
</reference>
<comment type="caution">
    <text evidence="1">The sequence shown here is derived from an EMBL/GenBank/DDBJ whole genome shotgun (WGS) entry which is preliminary data.</text>
</comment>
<sequence>MGTFYPAVLERRKIFYNVTLLVDFTLLPGAVVSPSYKGNGKKSMQVLYDYVVGRIQLHEGMLHKEYEVLVEFFVERDGSVTIGKVLESTDPTLERQVQRAILKTSGKWTPGYMMGIPIRVSYVFPLRLKPQGPPPETFDDIKRY</sequence>
<evidence type="ECO:0000313" key="1">
    <source>
        <dbReference type="EMBL" id="HJA98629.1"/>
    </source>
</evidence>
<dbReference type="Proteomes" id="UP000824259">
    <property type="component" value="Unassembled WGS sequence"/>
</dbReference>
<reference evidence="1" key="1">
    <citation type="journal article" date="2021" name="PeerJ">
        <title>Extensive microbial diversity within the chicken gut microbiome revealed by metagenomics and culture.</title>
        <authorList>
            <person name="Gilroy R."/>
            <person name="Ravi A."/>
            <person name="Getino M."/>
            <person name="Pursley I."/>
            <person name="Horton D.L."/>
            <person name="Alikhan N.F."/>
            <person name="Baker D."/>
            <person name="Gharbi K."/>
            <person name="Hall N."/>
            <person name="Watson M."/>
            <person name="Adriaenssens E.M."/>
            <person name="Foster-Nyarko E."/>
            <person name="Jarju S."/>
            <person name="Secka A."/>
            <person name="Antonio M."/>
            <person name="Oren A."/>
            <person name="Chaudhuri R.R."/>
            <person name="La Ragione R."/>
            <person name="Hildebrand F."/>
            <person name="Pallen M.J."/>
        </authorList>
    </citation>
    <scope>NUCLEOTIDE SEQUENCE</scope>
    <source>
        <strain evidence="1">CHK169-11906</strain>
    </source>
</reference>
<accession>A0A9D2ID50</accession>
<name>A0A9D2ID50_9BACT</name>
<dbReference type="EMBL" id="DWYR01000009">
    <property type="protein sequence ID" value="HJA98629.1"/>
    <property type="molecule type" value="Genomic_DNA"/>
</dbReference>
<dbReference type="AlphaFoldDB" id="A0A9D2ID50"/>
<protein>
    <recommendedName>
        <fullName evidence="3">TonB C-terminal domain-containing protein</fullName>
    </recommendedName>
</protein>
<evidence type="ECO:0000313" key="2">
    <source>
        <dbReference type="Proteomes" id="UP000824259"/>
    </source>
</evidence>
<gene>
    <name evidence="1" type="ORF">H9779_03390</name>
</gene>
<dbReference type="Gene3D" id="3.30.1150.10">
    <property type="match status" value="1"/>
</dbReference>
<evidence type="ECO:0008006" key="3">
    <source>
        <dbReference type="Google" id="ProtNLM"/>
    </source>
</evidence>
<proteinExistence type="predicted"/>
<organism evidence="1 2">
    <name type="scientific">Candidatus Alistipes avicola</name>
    <dbReference type="NCBI Taxonomy" id="2838432"/>
    <lineage>
        <taxon>Bacteria</taxon>
        <taxon>Pseudomonadati</taxon>
        <taxon>Bacteroidota</taxon>
        <taxon>Bacteroidia</taxon>
        <taxon>Bacteroidales</taxon>
        <taxon>Rikenellaceae</taxon>
        <taxon>Alistipes</taxon>
    </lineage>
</organism>